<accession>A0A5Q2F4K8</accession>
<dbReference type="RefSeq" id="YP_010667139.1">
    <property type="nucleotide sequence ID" value="NC_070949.1"/>
</dbReference>
<organism evidence="1 2">
    <name type="scientific">Erwinia phage Midgardsormr38</name>
    <dbReference type="NCBI Taxonomy" id="2663326"/>
    <lineage>
        <taxon>Viruses</taxon>
        <taxon>Duplodnaviria</taxon>
        <taxon>Heunggongvirae</taxon>
        <taxon>Uroviricota</taxon>
        <taxon>Caudoviricetes</taxon>
        <taxon>Midgardsormrvirus</taxon>
        <taxon>Midgardsormrvirus midgardsormr38</taxon>
    </lineage>
</organism>
<evidence type="ECO:0000313" key="2">
    <source>
        <dbReference type="Proteomes" id="UP000349651"/>
    </source>
</evidence>
<proteinExistence type="predicted"/>
<reference evidence="1 2" key="1">
    <citation type="submission" date="2019-10" db="EMBL/GenBank/DDBJ databases">
        <title>Complete genome sequence of Erwinia phage Midgardsormr38.</title>
        <authorList>
            <person name="Dislers A."/>
            <person name="Zrelovs N."/>
            <person name="Kazaks A."/>
        </authorList>
    </citation>
    <scope>NUCLEOTIDE SEQUENCE [LARGE SCALE GENOMIC DNA]</scope>
</reference>
<protein>
    <submittedName>
        <fullName evidence="1">Uncharacterized protein</fullName>
    </submittedName>
</protein>
<dbReference type="EMBL" id="MN602881">
    <property type="protein sequence ID" value="QGF22010.1"/>
    <property type="molecule type" value="Genomic_DNA"/>
</dbReference>
<dbReference type="KEGG" id="vg:77943251"/>
<name>A0A5Q2F4K8_9CAUD</name>
<dbReference type="GeneID" id="77943251"/>
<keyword evidence="2" id="KW-1185">Reference proteome</keyword>
<dbReference type="Proteomes" id="UP000349651">
    <property type="component" value="Segment"/>
</dbReference>
<evidence type="ECO:0000313" key="1">
    <source>
        <dbReference type="EMBL" id="QGF22010.1"/>
    </source>
</evidence>
<sequence length="53" mass="6343">MQVLYILSLLITLWLWRKSGITHHLLMNELDGVSFIRPERLNAWKAQEFRSCD</sequence>